<evidence type="ECO:0000259" key="2">
    <source>
        <dbReference type="Pfam" id="PF09937"/>
    </source>
</evidence>
<dbReference type="OrthoDB" id="5290767at2"/>
<evidence type="ECO:0000256" key="1">
    <source>
        <dbReference type="SAM" id="MobiDB-lite"/>
    </source>
</evidence>
<sequence length="763" mass="82185">MDVISAGPLPVASLLWQSRPGTWALTVVCKATFLLVPTEAQLAPEQDPIVEQDEHWDDDESRSLRAASDMAPLKQRADVVLVGMAFAPEAQPTRAFVARMLVGDVDKSIEVFCDRSFSLDGALQEGPRITRMSLRYERAGGGPDTWNPAGMRPDARDRQGRVAVPNLQPLDKVVSGPGDLLTPIGFGPLAARWPSRQQKLGRHAGRWTPAELSRAPAPEDVELAFFQIAPPDQQVDVLRDNERIVLDNLHPKHAHLVTSLPGLRPKAVLAGREGGPRVITMRADTLVIDTERAVCTLTWRAQIPLRSAQEEGRVTVSLEHASKEPAPREEMGKTTFLGEERAPSEDTLPFKASAAGVVASFAPASPPPRALLDRPPSEGTVAIERVDAPSPAAALPFAATTTQSPSTQGPTPPALIFATPAPEPAPEASPWASGVPQVPSPDAPGTAAHAREGFVAARKTIGEAVVEGGLPVAVATASAAAAPVEAPGFTVADATYRGADRGDVLVLVWLDRPSMPRVVRKRGWQPILDALEEEPVDPETDDPALSRDPAAIQERAQAHVILDRAAPMGFEGLLDLAVRTAKRRGHTVAPIELCEGDLVLPFDEVEALRTTKATAMPFAQGHEALTAAVREADDFIGSPGYENARVLAERMTGKIFDKFAMTSHALAGDDLAKLVARSLAEGRHYQRRRLLGGWHLRALLHVPGERQPMVVYLPAEIAEELPLFSRFPVRMLVEVHFAVDPEEKLPIVLRVVALGRVVRLPEG</sequence>
<feature type="domain" description="DUF2169" evidence="2">
    <location>
        <begin position="24"/>
        <end position="300"/>
    </location>
</feature>
<accession>A0A6N7PX71</accession>
<reference evidence="3 4" key="1">
    <citation type="submission" date="2019-10" db="EMBL/GenBank/DDBJ databases">
        <title>A soil myxobacterium in the family Polyangiaceae.</title>
        <authorList>
            <person name="Li Y."/>
            <person name="Wang J."/>
        </authorList>
    </citation>
    <scope>NUCLEOTIDE SEQUENCE [LARGE SCALE GENOMIC DNA]</scope>
    <source>
        <strain evidence="3 4">DSM 14734</strain>
    </source>
</reference>
<evidence type="ECO:0000313" key="4">
    <source>
        <dbReference type="Proteomes" id="UP000440224"/>
    </source>
</evidence>
<name>A0A6N7PX71_9BACT</name>
<dbReference type="Pfam" id="PF09937">
    <property type="entry name" value="DUF2169"/>
    <property type="match status" value="1"/>
</dbReference>
<organism evidence="3 4">
    <name type="scientific">Polyangium spumosum</name>
    <dbReference type="NCBI Taxonomy" id="889282"/>
    <lineage>
        <taxon>Bacteria</taxon>
        <taxon>Pseudomonadati</taxon>
        <taxon>Myxococcota</taxon>
        <taxon>Polyangia</taxon>
        <taxon>Polyangiales</taxon>
        <taxon>Polyangiaceae</taxon>
        <taxon>Polyangium</taxon>
    </lineage>
</organism>
<dbReference type="AlphaFoldDB" id="A0A6N7PX71"/>
<feature type="region of interest" description="Disordered" evidence="1">
    <location>
        <begin position="422"/>
        <end position="447"/>
    </location>
</feature>
<dbReference type="InterPro" id="IPR018683">
    <property type="entry name" value="DUF2169"/>
</dbReference>
<evidence type="ECO:0000313" key="3">
    <source>
        <dbReference type="EMBL" id="MRG96832.1"/>
    </source>
</evidence>
<protein>
    <submittedName>
        <fullName evidence="3">DUF2169 domain-containing protein</fullName>
    </submittedName>
</protein>
<dbReference type="RefSeq" id="WP_153823625.1">
    <property type="nucleotide sequence ID" value="NZ_WJIE01000013.1"/>
</dbReference>
<keyword evidence="4" id="KW-1185">Reference proteome</keyword>
<gene>
    <name evidence="3" type="ORF">GF068_33650</name>
</gene>
<dbReference type="Proteomes" id="UP000440224">
    <property type="component" value="Unassembled WGS sequence"/>
</dbReference>
<dbReference type="EMBL" id="WJIE01000013">
    <property type="protein sequence ID" value="MRG96832.1"/>
    <property type="molecule type" value="Genomic_DNA"/>
</dbReference>
<proteinExistence type="predicted"/>
<comment type="caution">
    <text evidence="3">The sequence shown here is derived from an EMBL/GenBank/DDBJ whole genome shotgun (WGS) entry which is preliminary data.</text>
</comment>